<evidence type="ECO:0000313" key="1">
    <source>
        <dbReference type="EMBL" id="MCQ1531195.1"/>
    </source>
</evidence>
<proteinExistence type="predicted"/>
<sequence length="61" mass="6882">MCSTYKRKSKDKCKKHTMRLDILETAVLMAISKQIELIENLEGIIAEINNASYEADPTPSP</sequence>
<name>A0ABT1NIU3_9FIRM</name>
<evidence type="ECO:0000313" key="2">
    <source>
        <dbReference type="Proteomes" id="UP001651880"/>
    </source>
</evidence>
<reference evidence="1 2" key="1">
    <citation type="submission" date="2021-10" db="EMBL/GenBank/DDBJ databases">
        <title>Lutispora strain m25 sp. nov., a thermophilic, non-spore-forming bacterium isolated from a lab-scale methanogenic bioreactor digesting anaerobic sludge.</title>
        <authorList>
            <person name="El Houari A."/>
            <person name="Mcdonald J."/>
        </authorList>
    </citation>
    <scope>NUCLEOTIDE SEQUENCE [LARGE SCALE GENOMIC DNA]</scope>
    <source>
        <strain evidence="2">m25</strain>
    </source>
</reference>
<keyword evidence="2" id="KW-1185">Reference proteome</keyword>
<evidence type="ECO:0008006" key="3">
    <source>
        <dbReference type="Google" id="ProtNLM"/>
    </source>
</evidence>
<accession>A0ABT1NIU3</accession>
<gene>
    <name evidence="1" type="ORF">LJD61_16845</name>
</gene>
<dbReference type="EMBL" id="JAJEKE010000019">
    <property type="protein sequence ID" value="MCQ1531195.1"/>
    <property type="molecule type" value="Genomic_DNA"/>
</dbReference>
<comment type="caution">
    <text evidence="1">The sequence shown here is derived from an EMBL/GenBank/DDBJ whole genome shotgun (WGS) entry which is preliminary data.</text>
</comment>
<organism evidence="1 2">
    <name type="scientific">Lutispora saccharofermentans</name>
    <dbReference type="NCBI Taxonomy" id="3024236"/>
    <lineage>
        <taxon>Bacteria</taxon>
        <taxon>Bacillati</taxon>
        <taxon>Bacillota</taxon>
        <taxon>Clostridia</taxon>
        <taxon>Lutisporales</taxon>
        <taxon>Lutisporaceae</taxon>
        <taxon>Lutispora</taxon>
    </lineage>
</organism>
<protein>
    <recommendedName>
        <fullName evidence="3">Phage protein</fullName>
    </recommendedName>
</protein>
<dbReference type="RefSeq" id="WP_408615717.1">
    <property type="nucleotide sequence ID" value="NZ_JAJEKE010000019.1"/>
</dbReference>
<dbReference type="Proteomes" id="UP001651880">
    <property type="component" value="Unassembled WGS sequence"/>
</dbReference>